<evidence type="ECO:0000256" key="1">
    <source>
        <dbReference type="SAM" id="Phobius"/>
    </source>
</evidence>
<feature type="transmembrane region" description="Helical" evidence="1">
    <location>
        <begin position="12"/>
        <end position="33"/>
    </location>
</feature>
<dbReference type="EMBL" id="GBXM01021686">
    <property type="protein sequence ID" value="JAH86891.1"/>
    <property type="molecule type" value="Transcribed_RNA"/>
</dbReference>
<proteinExistence type="predicted"/>
<dbReference type="AlphaFoldDB" id="A0A0E9W9C8"/>
<evidence type="ECO:0008006" key="3">
    <source>
        <dbReference type="Google" id="ProtNLM"/>
    </source>
</evidence>
<evidence type="ECO:0000313" key="2">
    <source>
        <dbReference type="EMBL" id="JAH86891.1"/>
    </source>
</evidence>
<keyword evidence="1" id="KW-0472">Membrane</keyword>
<accession>A0A0E9W9C8</accession>
<reference evidence="2" key="1">
    <citation type="submission" date="2014-11" db="EMBL/GenBank/DDBJ databases">
        <authorList>
            <person name="Amaro Gonzalez C."/>
        </authorList>
    </citation>
    <scope>NUCLEOTIDE SEQUENCE</scope>
</reference>
<organism evidence="2">
    <name type="scientific">Anguilla anguilla</name>
    <name type="common">European freshwater eel</name>
    <name type="synonym">Muraena anguilla</name>
    <dbReference type="NCBI Taxonomy" id="7936"/>
    <lineage>
        <taxon>Eukaryota</taxon>
        <taxon>Metazoa</taxon>
        <taxon>Chordata</taxon>
        <taxon>Craniata</taxon>
        <taxon>Vertebrata</taxon>
        <taxon>Euteleostomi</taxon>
        <taxon>Actinopterygii</taxon>
        <taxon>Neopterygii</taxon>
        <taxon>Teleostei</taxon>
        <taxon>Anguilliformes</taxon>
        <taxon>Anguillidae</taxon>
        <taxon>Anguilla</taxon>
    </lineage>
</organism>
<protein>
    <recommendedName>
        <fullName evidence="3">G-protein coupled receptors family 1 profile domain-containing protein</fullName>
    </recommendedName>
</protein>
<name>A0A0E9W9C8_ANGAN</name>
<sequence>MQHVCTTLKLFILSWCAFIICIYNALIIHLGFIKEGELLFMYKLIGKMCTPKLLLKMCII</sequence>
<keyword evidence="1" id="KW-1133">Transmembrane helix</keyword>
<reference evidence="2" key="2">
    <citation type="journal article" date="2015" name="Fish Shellfish Immunol.">
        <title>Early steps in the European eel (Anguilla anguilla)-Vibrio vulnificus interaction in the gills: Role of the RtxA13 toxin.</title>
        <authorList>
            <person name="Callol A."/>
            <person name="Pajuelo D."/>
            <person name="Ebbesson L."/>
            <person name="Teles M."/>
            <person name="MacKenzie S."/>
            <person name="Amaro C."/>
        </authorList>
    </citation>
    <scope>NUCLEOTIDE SEQUENCE</scope>
</reference>
<keyword evidence="1" id="KW-0812">Transmembrane</keyword>